<evidence type="ECO:0000313" key="3">
    <source>
        <dbReference type="Proteomes" id="UP001500689"/>
    </source>
</evidence>
<keyword evidence="1" id="KW-0812">Transmembrane</keyword>
<keyword evidence="3" id="KW-1185">Reference proteome</keyword>
<proteinExistence type="predicted"/>
<feature type="transmembrane region" description="Helical" evidence="1">
    <location>
        <begin position="139"/>
        <end position="162"/>
    </location>
</feature>
<keyword evidence="1" id="KW-1133">Transmembrane helix</keyword>
<dbReference type="EMBL" id="BAAAZN010000016">
    <property type="protein sequence ID" value="GAA3570518.1"/>
    <property type="molecule type" value="Genomic_DNA"/>
</dbReference>
<gene>
    <name evidence="2" type="ORF">GCM10022222_63310</name>
</gene>
<feature type="transmembrane region" description="Helical" evidence="1">
    <location>
        <begin position="30"/>
        <end position="47"/>
    </location>
</feature>
<dbReference type="RefSeq" id="WP_344866425.1">
    <property type="nucleotide sequence ID" value="NZ_BAAAZN010000016.1"/>
</dbReference>
<accession>A0ABP6XQP9</accession>
<sequence>MDERNDPRKAAEALAAVRTHQERADKAARLPWWVYALTFVASAGLSAANDFVDLAGAKFIAAVVVVLLIVTFVAGLLGRGTAPLSRVRGVQPRQQIPQWAFATLVVVGAAGVWVIISYGGSVATALADAVGLPGYPDTVAGVVFGAAFTLLFALSQFALGILRKRADR</sequence>
<keyword evidence="1" id="KW-0472">Membrane</keyword>
<feature type="transmembrane region" description="Helical" evidence="1">
    <location>
        <begin position="59"/>
        <end position="78"/>
    </location>
</feature>
<protein>
    <submittedName>
        <fullName evidence="2">Uncharacterized protein</fullName>
    </submittedName>
</protein>
<evidence type="ECO:0000313" key="2">
    <source>
        <dbReference type="EMBL" id="GAA3570518.1"/>
    </source>
</evidence>
<name>A0ABP6XQP9_9PSEU</name>
<comment type="caution">
    <text evidence="2">The sequence shown here is derived from an EMBL/GenBank/DDBJ whole genome shotgun (WGS) entry which is preliminary data.</text>
</comment>
<feature type="transmembrane region" description="Helical" evidence="1">
    <location>
        <begin position="99"/>
        <end position="119"/>
    </location>
</feature>
<organism evidence="2 3">
    <name type="scientific">Amycolatopsis ultiminotia</name>
    <dbReference type="NCBI Taxonomy" id="543629"/>
    <lineage>
        <taxon>Bacteria</taxon>
        <taxon>Bacillati</taxon>
        <taxon>Actinomycetota</taxon>
        <taxon>Actinomycetes</taxon>
        <taxon>Pseudonocardiales</taxon>
        <taxon>Pseudonocardiaceae</taxon>
        <taxon>Amycolatopsis</taxon>
    </lineage>
</organism>
<dbReference type="Proteomes" id="UP001500689">
    <property type="component" value="Unassembled WGS sequence"/>
</dbReference>
<evidence type="ECO:0000256" key="1">
    <source>
        <dbReference type="SAM" id="Phobius"/>
    </source>
</evidence>
<reference evidence="3" key="1">
    <citation type="journal article" date="2019" name="Int. J. Syst. Evol. Microbiol.">
        <title>The Global Catalogue of Microorganisms (GCM) 10K type strain sequencing project: providing services to taxonomists for standard genome sequencing and annotation.</title>
        <authorList>
            <consortium name="The Broad Institute Genomics Platform"/>
            <consortium name="The Broad Institute Genome Sequencing Center for Infectious Disease"/>
            <person name="Wu L."/>
            <person name="Ma J."/>
        </authorList>
    </citation>
    <scope>NUCLEOTIDE SEQUENCE [LARGE SCALE GENOMIC DNA]</scope>
    <source>
        <strain evidence="3">JCM 16898</strain>
    </source>
</reference>